<accession>A0ABV8D2H5</accession>
<keyword evidence="3" id="KW-1185">Reference proteome</keyword>
<protein>
    <submittedName>
        <fullName evidence="2">Polymorphic toxin type 15 domain-containing protein</fullName>
    </submittedName>
</protein>
<reference evidence="3" key="1">
    <citation type="journal article" date="2019" name="Int. J. Syst. Evol. Microbiol.">
        <title>The Global Catalogue of Microorganisms (GCM) 10K type strain sequencing project: providing services to taxonomists for standard genome sequencing and annotation.</title>
        <authorList>
            <consortium name="The Broad Institute Genomics Platform"/>
            <consortium name="The Broad Institute Genome Sequencing Center for Infectious Disease"/>
            <person name="Wu L."/>
            <person name="Ma J."/>
        </authorList>
    </citation>
    <scope>NUCLEOTIDE SEQUENCE [LARGE SCALE GENOMIC DNA]</scope>
    <source>
        <strain evidence="3">CCUG 58728</strain>
    </source>
</reference>
<dbReference type="InterPro" id="IPR028949">
    <property type="entry name" value="Ntox15"/>
</dbReference>
<comment type="caution">
    <text evidence="2">The sequence shown here is derived from an EMBL/GenBank/DDBJ whole genome shotgun (WGS) entry which is preliminary data.</text>
</comment>
<organism evidence="2 3">
    <name type="scientific">Streptococcus dentapri</name>
    <dbReference type="NCBI Taxonomy" id="573564"/>
    <lineage>
        <taxon>Bacteria</taxon>
        <taxon>Bacillati</taxon>
        <taxon>Bacillota</taxon>
        <taxon>Bacilli</taxon>
        <taxon>Lactobacillales</taxon>
        <taxon>Streptococcaceae</taxon>
        <taxon>Streptococcus</taxon>
    </lineage>
</organism>
<dbReference type="EMBL" id="JBHSAC010000057">
    <property type="protein sequence ID" value="MFC3932515.1"/>
    <property type="molecule type" value="Genomic_DNA"/>
</dbReference>
<feature type="domain" description="Novel toxin 15" evidence="1">
    <location>
        <begin position="1"/>
        <end position="23"/>
    </location>
</feature>
<evidence type="ECO:0000313" key="3">
    <source>
        <dbReference type="Proteomes" id="UP001595901"/>
    </source>
</evidence>
<name>A0ABV8D2H5_9STRE</name>
<dbReference type="Proteomes" id="UP001595901">
    <property type="component" value="Unassembled WGS sequence"/>
</dbReference>
<evidence type="ECO:0000259" key="1">
    <source>
        <dbReference type="Pfam" id="PF15604"/>
    </source>
</evidence>
<gene>
    <name evidence="2" type="ORF">ACFOSE_07025</name>
</gene>
<dbReference type="RefSeq" id="WP_380431985.1">
    <property type="nucleotide sequence ID" value="NZ_JBHSAC010000057.1"/>
</dbReference>
<evidence type="ECO:0000313" key="2">
    <source>
        <dbReference type="EMBL" id="MFC3932515.1"/>
    </source>
</evidence>
<dbReference type="Pfam" id="PF15604">
    <property type="entry name" value="Ntox15"/>
    <property type="match status" value="1"/>
</dbReference>
<sequence>MGDKVINSSIGSQWKYHIDVVDE</sequence>
<proteinExistence type="predicted"/>